<protein>
    <recommendedName>
        <fullName evidence="4">Iron-sulfur cluster assembly protein CyaY</fullName>
    </recommendedName>
</protein>
<dbReference type="SUPFAM" id="SSF55387">
    <property type="entry name" value="Frataxin/Nqo15-like"/>
    <property type="match status" value="1"/>
</dbReference>
<sequence length="101" mass="11521">MDKDTEFLTMAEAEMASLENWLEEAGDDFDCSRSGNVLTIELDSGEQVVVNIQTPMHEIWCASRFGGHHFSWREGAWRDSRTDRTLEDMIAEALRKLGGRI</sequence>
<dbReference type="STRING" id="742823.HMPREF9465_00776"/>
<dbReference type="Pfam" id="PF01491">
    <property type="entry name" value="Frataxin_Cyay"/>
    <property type="match status" value="1"/>
</dbReference>
<dbReference type="SMART" id="SM01219">
    <property type="entry name" value="Frataxin_Cyay"/>
    <property type="match status" value="1"/>
</dbReference>
<dbReference type="InterPro" id="IPR047584">
    <property type="entry name" value="CyaY"/>
</dbReference>
<dbReference type="OrthoDB" id="285675at2"/>
<keyword evidence="3 4" id="KW-0408">Iron</keyword>
<dbReference type="RefSeq" id="WP_005434321.1">
    <property type="nucleotide sequence ID" value="NZ_JH815514.1"/>
</dbReference>
<dbReference type="PANTHER" id="PTHR16821">
    <property type="entry name" value="FRATAXIN"/>
    <property type="match status" value="1"/>
</dbReference>
<dbReference type="eggNOG" id="COG1965">
    <property type="taxonomic scope" value="Bacteria"/>
</dbReference>
<dbReference type="Proteomes" id="UP000005835">
    <property type="component" value="Unassembled WGS sequence"/>
</dbReference>
<gene>
    <name evidence="4" type="primary">cyaY</name>
    <name evidence="5" type="ORF">HMPREF9465_00776</name>
</gene>
<evidence type="ECO:0000256" key="1">
    <source>
        <dbReference type="ARBA" id="ARBA00008183"/>
    </source>
</evidence>
<dbReference type="HOGENOM" id="CLU_080880_3_0_4"/>
<dbReference type="NCBIfam" id="TIGR03421">
    <property type="entry name" value="FeS_CyaY"/>
    <property type="match status" value="1"/>
</dbReference>
<evidence type="ECO:0000313" key="6">
    <source>
        <dbReference type="Proteomes" id="UP000005835"/>
    </source>
</evidence>
<dbReference type="PROSITE" id="PS50810">
    <property type="entry name" value="FRATAXIN_2"/>
    <property type="match status" value="1"/>
</dbReference>
<comment type="function">
    <text evidence="4">Involved in iron-sulfur (Fe-S) cluster assembly. May act as a regulator of Fe-S biogenesis.</text>
</comment>
<organism evidence="5 6">
    <name type="scientific">Sutterella wadsworthensis 2_1_59BFAA</name>
    <dbReference type="NCBI Taxonomy" id="742823"/>
    <lineage>
        <taxon>Bacteria</taxon>
        <taxon>Pseudomonadati</taxon>
        <taxon>Pseudomonadota</taxon>
        <taxon>Betaproteobacteria</taxon>
        <taxon>Burkholderiales</taxon>
        <taxon>Sutterellaceae</taxon>
        <taxon>Sutterella</taxon>
    </lineage>
</organism>
<comment type="similarity">
    <text evidence="1 4">Belongs to the frataxin family.</text>
</comment>
<dbReference type="Gene3D" id="3.30.920.10">
    <property type="entry name" value="Frataxin/CyaY"/>
    <property type="match status" value="1"/>
</dbReference>
<comment type="caution">
    <text evidence="5">The sequence shown here is derived from an EMBL/GenBank/DDBJ whole genome shotgun (WGS) entry which is preliminary data.</text>
</comment>
<dbReference type="GO" id="GO:0008199">
    <property type="term" value="F:ferric iron binding"/>
    <property type="evidence" value="ECO:0007669"/>
    <property type="project" value="InterPro"/>
</dbReference>
<name>K1JYC1_9BURK</name>
<evidence type="ECO:0000256" key="2">
    <source>
        <dbReference type="ARBA" id="ARBA00022723"/>
    </source>
</evidence>
<reference evidence="5 6" key="1">
    <citation type="submission" date="2012-05" db="EMBL/GenBank/DDBJ databases">
        <title>The Genome Sequence of Sutterella wadsworthensis 2_1_59BFAA.</title>
        <authorList>
            <consortium name="The Broad Institute Genome Sequencing Platform"/>
            <person name="Earl A."/>
            <person name="Ward D."/>
            <person name="Feldgarden M."/>
            <person name="Gevers D."/>
            <person name="Daigneault M."/>
            <person name="Strauss J."/>
            <person name="Allen-Vercoe E."/>
            <person name="Walker B."/>
            <person name="Young S.K."/>
            <person name="Zeng Q."/>
            <person name="Gargeya S."/>
            <person name="Fitzgerald M."/>
            <person name="Haas B."/>
            <person name="Abouelleil A."/>
            <person name="Alvarado L."/>
            <person name="Arachchi H.M."/>
            <person name="Berlin A.M."/>
            <person name="Chapman S.B."/>
            <person name="Goldberg J."/>
            <person name="Griggs A."/>
            <person name="Gujja S."/>
            <person name="Hansen M."/>
            <person name="Howarth C."/>
            <person name="Imamovic A."/>
            <person name="Larimer J."/>
            <person name="McCowen C."/>
            <person name="Montmayeur A."/>
            <person name="Murphy C."/>
            <person name="Neiman D."/>
            <person name="Pearson M."/>
            <person name="Priest M."/>
            <person name="Roberts A."/>
            <person name="Saif S."/>
            <person name="Shea T."/>
            <person name="Sisk P."/>
            <person name="Sykes S."/>
            <person name="Wortman J."/>
            <person name="Nusbaum C."/>
            <person name="Birren B."/>
        </authorList>
    </citation>
    <scope>NUCLEOTIDE SEQUENCE [LARGE SCALE GENOMIC DNA]</scope>
    <source>
        <strain evidence="5 6">2_1_59BFAA</strain>
    </source>
</reference>
<evidence type="ECO:0000256" key="3">
    <source>
        <dbReference type="ARBA" id="ARBA00023004"/>
    </source>
</evidence>
<dbReference type="EMBL" id="ADMG01000019">
    <property type="protein sequence ID" value="EKB31618.1"/>
    <property type="molecule type" value="Genomic_DNA"/>
</dbReference>
<keyword evidence="6" id="KW-1185">Reference proteome</keyword>
<dbReference type="InterPro" id="IPR036524">
    <property type="entry name" value="Frataxin/CyaY_sf"/>
</dbReference>
<dbReference type="GO" id="GO:0005737">
    <property type="term" value="C:cytoplasm"/>
    <property type="evidence" value="ECO:0007669"/>
    <property type="project" value="UniProtKB-ARBA"/>
</dbReference>
<proteinExistence type="inferred from homology"/>
<dbReference type="GO" id="GO:0016226">
    <property type="term" value="P:iron-sulfur cluster assembly"/>
    <property type="evidence" value="ECO:0007669"/>
    <property type="project" value="UniProtKB-UniRule"/>
</dbReference>
<dbReference type="HAMAP" id="MF_00142">
    <property type="entry name" value="CyaY"/>
    <property type="match status" value="1"/>
</dbReference>
<evidence type="ECO:0000313" key="5">
    <source>
        <dbReference type="EMBL" id="EKB31618.1"/>
    </source>
</evidence>
<dbReference type="InterPro" id="IPR002908">
    <property type="entry name" value="Frataxin/CyaY"/>
</dbReference>
<dbReference type="PATRIC" id="fig|742823.3.peg.778"/>
<keyword evidence="2 4" id="KW-0479">Metal-binding</keyword>
<dbReference type="AlphaFoldDB" id="K1JYC1"/>
<evidence type="ECO:0000256" key="4">
    <source>
        <dbReference type="HAMAP-Rule" id="MF_00142"/>
    </source>
</evidence>
<accession>K1JYC1</accession>
<dbReference type="PANTHER" id="PTHR16821:SF2">
    <property type="entry name" value="FRATAXIN, MITOCHONDRIAL"/>
    <property type="match status" value="1"/>
</dbReference>